<accession>A0A7Y1QKB6</accession>
<feature type="transmembrane region" description="Helical" evidence="6">
    <location>
        <begin position="43"/>
        <end position="66"/>
    </location>
</feature>
<feature type="transmembrane region" description="Helical" evidence="6">
    <location>
        <begin position="12"/>
        <end position="31"/>
    </location>
</feature>
<comment type="similarity">
    <text evidence="6">Belongs to the CopD family.</text>
</comment>
<comment type="function">
    <text evidence="6">Involved in copper resistance.</text>
</comment>
<keyword evidence="3 6" id="KW-0812">Transmembrane</keyword>
<evidence type="ECO:0000259" key="7">
    <source>
        <dbReference type="Pfam" id="PF05425"/>
    </source>
</evidence>
<dbReference type="GO" id="GO:0006825">
    <property type="term" value="P:copper ion transport"/>
    <property type="evidence" value="ECO:0007669"/>
    <property type="project" value="InterPro"/>
</dbReference>
<dbReference type="Pfam" id="PF05425">
    <property type="entry name" value="CopD"/>
    <property type="match status" value="1"/>
</dbReference>
<feature type="domain" description="Copper resistance protein D" evidence="7">
    <location>
        <begin position="193"/>
        <end position="299"/>
    </location>
</feature>
<feature type="transmembrane region" description="Helical" evidence="6">
    <location>
        <begin position="96"/>
        <end position="114"/>
    </location>
</feature>
<feature type="transmembrane region" description="Helical" evidence="6">
    <location>
        <begin position="158"/>
        <end position="178"/>
    </location>
</feature>
<gene>
    <name evidence="8" type="primary">copD</name>
    <name evidence="8" type="ORF">HBO33_04020</name>
</gene>
<dbReference type="Proteomes" id="UP000542111">
    <property type="component" value="Unassembled WGS sequence"/>
</dbReference>
<evidence type="ECO:0000256" key="3">
    <source>
        <dbReference type="ARBA" id="ARBA00022692"/>
    </source>
</evidence>
<evidence type="ECO:0000256" key="5">
    <source>
        <dbReference type="ARBA" id="ARBA00023136"/>
    </source>
</evidence>
<evidence type="ECO:0000256" key="4">
    <source>
        <dbReference type="ARBA" id="ARBA00022989"/>
    </source>
</evidence>
<name>A0A7Y1QKB6_9PSED</name>
<dbReference type="PANTHER" id="PTHR34820">
    <property type="entry name" value="INNER MEMBRANE PROTEIN YEBZ"/>
    <property type="match status" value="1"/>
</dbReference>
<comment type="subcellular location">
    <subcellularLocation>
        <location evidence="6">Cell inner membrane</location>
        <topology evidence="6">Multi-pass membrane protein</topology>
    </subcellularLocation>
    <subcellularLocation>
        <location evidence="1">Cell membrane</location>
        <topology evidence="1">Multi-pass membrane protein</topology>
    </subcellularLocation>
</comment>
<evidence type="ECO:0000313" key="8">
    <source>
        <dbReference type="EMBL" id="NNA94322.1"/>
    </source>
</evidence>
<evidence type="ECO:0000256" key="1">
    <source>
        <dbReference type="ARBA" id="ARBA00004651"/>
    </source>
</evidence>
<dbReference type="InterPro" id="IPR047689">
    <property type="entry name" value="CopD"/>
</dbReference>
<evidence type="ECO:0000256" key="2">
    <source>
        <dbReference type="ARBA" id="ARBA00022475"/>
    </source>
</evidence>
<keyword evidence="6" id="KW-0997">Cell inner membrane</keyword>
<feature type="transmembrane region" description="Helical" evidence="6">
    <location>
        <begin position="198"/>
        <end position="220"/>
    </location>
</feature>
<keyword evidence="5 6" id="KW-0472">Membrane</keyword>
<reference evidence="8 9" key="1">
    <citation type="journal article" date="2020" name="Front. Microbiol.">
        <title>Genetic Organization of the aprX-lipA2 Operon Affects the Proteolytic Potential of Pseudomonas Species in Milk.</title>
        <authorList>
            <person name="Maier C."/>
            <person name="Huptas C."/>
            <person name="von Neubeck M."/>
            <person name="Scherer S."/>
            <person name="Wenning M."/>
            <person name="Lucking G."/>
        </authorList>
    </citation>
    <scope>NUCLEOTIDE SEQUENCE [LARGE SCALE GENOMIC DNA]</scope>
    <source>
        <strain evidence="8 9">G4779</strain>
    </source>
</reference>
<dbReference type="EMBL" id="JAAQYP010000005">
    <property type="protein sequence ID" value="NNA94322.1"/>
    <property type="molecule type" value="Genomic_DNA"/>
</dbReference>
<feature type="transmembrane region" description="Helical" evidence="6">
    <location>
        <begin position="282"/>
        <end position="302"/>
    </location>
</feature>
<dbReference type="GO" id="GO:0046688">
    <property type="term" value="P:response to copper ion"/>
    <property type="evidence" value="ECO:0007669"/>
    <property type="project" value="UniProtKB-UniRule"/>
</dbReference>
<sequence length="308" mass="32409">MSDLLGIALRFALYLDLMLLFGLGLFALYGLKASERVSGVVLNIKGWLAGTAILGVLLSMASLLVMTRAMSGEQAWQALGPHVQMMLWQTELGLTWMLRIGALWVAVLAVMTGAAWPTGSLWLATWAAGVALATLAWAGHGAMSDGALRVWHLMADSAHLLAAGAWFGALAAFGLLLLPRNTQDIAPVRSLARALTGFEVVGAVLVAVLIVTGVVNYLLVVGATLDGITQSTYGILFSLKLALFGVMLAMAALNRFHLSPLLLRAVETGEQAMACRALRRSLSLEFGAVLLILGLVAGLGTLGPMSSD</sequence>
<organism evidence="8 9">
    <name type="scientific">Pseudomonas gessardii</name>
    <dbReference type="NCBI Taxonomy" id="78544"/>
    <lineage>
        <taxon>Bacteria</taxon>
        <taxon>Pseudomonadati</taxon>
        <taxon>Pseudomonadota</taxon>
        <taxon>Gammaproteobacteria</taxon>
        <taxon>Pseudomonadales</taxon>
        <taxon>Pseudomonadaceae</taxon>
        <taxon>Pseudomonas</taxon>
    </lineage>
</organism>
<dbReference type="GO" id="GO:0005886">
    <property type="term" value="C:plasma membrane"/>
    <property type="evidence" value="ECO:0007669"/>
    <property type="project" value="UniProtKB-SubCell"/>
</dbReference>
<dbReference type="InterPro" id="IPR032694">
    <property type="entry name" value="CopC/D"/>
</dbReference>
<keyword evidence="2 6" id="KW-1003">Cell membrane</keyword>
<protein>
    <recommendedName>
        <fullName evidence="6">Copper resistance protein D</fullName>
    </recommendedName>
</protein>
<evidence type="ECO:0000256" key="6">
    <source>
        <dbReference type="RuleBase" id="RU369037"/>
    </source>
</evidence>
<keyword evidence="6" id="KW-0186">Copper</keyword>
<proteinExistence type="inferred from homology"/>
<evidence type="ECO:0000313" key="9">
    <source>
        <dbReference type="Proteomes" id="UP000542111"/>
    </source>
</evidence>
<dbReference type="NCBIfam" id="NF033808">
    <property type="entry name" value="copper_CopD"/>
    <property type="match status" value="1"/>
</dbReference>
<feature type="transmembrane region" description="Helical" evidence="6">
    <location>
        <begin position="121"/>
        <end position="138"/>
    </location>
</feature>
<dbReference type="PANTHER" id="PTHR34820:SF4">
    <property type="entry name" value="INNER MEMBRANE PROTEIN YEBZ"/>
    <property type="match status" value="1"/>
</dbReference>
<dbReference type="AlphaFoldDB" id="A0A7Y1QKB6"/>
<feature type="transmembrane region" description="Helical" evidence="6">
    <location>
        <begin position="232"/>
        <end position="253"/>
    </location>
</feature>
<comment type="caution">
    <text evidence="8">The sequence shown here is derived from an EMBL/GenBank/DDBJ whole genome shotgun (WGS) entry which is preliminary data.</text>
</comment>
<keyword evidence="4 6" id="KW-1133">Transmembrane helix</keyword>
<dbReference type="RefSeq" id="WP_169897459.1">
    <property type="nucleotide sequence ID" value="NZ_JAAQYP010000005.1"/>
</dbReference>
<dbReference type="InterPro" id="IPR008457">
    <property type="entry name" value="Cu-R_CopD_dom"/>
</dbReference>